<keyword evidence="4" id="KW-1185">Reference proteome</keyword>
<proteinExistence type="predicted"/>
<protein>
    <recommendedName>
        <fullName evidence="5">Extracellular membrane protein CFEM domain-containing protein</fullName>
    </recommendedName>
</protein>
<feature type="signal peptide" evidence="2">
    <location>
        <begin position="1"/>
        <end position="20"/>
    </location>
</feature>
<dbReference type="OrthoDB" id="3695248at2759"/>
<sequence length="225" mass="23463">MRSPAAQWLLFAQLFALGVAAHRDWWLQTLPQCWQDCLANTQNGCSSRKCICNSGEESASYLPSAVACAVSACEAADWTVELALRPLQLYCEAIDCAIPDEVMDDAYAATSGTRPPSSTTRQAHFATDSTSPERTSTSQSDGGGDLTSTINPAVTASPSSTTASPSPSAHDSSPASTSASGSEETKTPANGNGSPFENMQAGASKRTMSVRVLGLVTATLAMLFV</sequence>
<feature type="compositionally biased region" description="Polar residues" evidence="1">
    <location>
        <begin position="127"/>
        <end position="151"/>
    </location>
</feature>
<feature type="chain" id="PRO_5025570430" description="Extracellular membrane protein CFEM domain-containing protein" evidence="2">
    <location>
        <begin position="21"/>
        <end position="225"/>
    </location>
</feature>
<evidence type="ECO:0008006" key="5">
    <source>
        <dbReference type="Google" id="ProtNLM"/>
    </source>
</evidence>
<gene>
    <name evidence="3" type="ORF">BDW02DRAFT_569283</name>
</gene>
<evidence type="ECO:0000256" key="2">
    <source>
        <dbReference type="SAM" id="SignalP"/>
    </source>
</evidence>
<name>A0A6A5KF42_9PLEO</name>
<dbReference type="AlphaFoldDB" id="A0A6A5KF42"/>
<feature type="region of interest" description="Disordered" evidence="1">
    <location>
        <begin position="108"/>
        <end position="202"/>
    </location>
</feature>
<accession>A0A6A5KF42</accession>
<feature type="compositionally biased region" description="Low complexity" evidence="1">
    <location>
        <begin position="110"/>
        <end position="121"/>
    </location>
</feature>
<evidence type="ECO:0000313" key="4">
    <source>
        <dbReference type="Proteomes" id="UP000800040"/>
    </source>
</evidence>
<dbReference type="Proteomes" id="UP000800040">
    <property type="component" value="Unassembled WGS sequence"/>
</dbReference>
<feature type="compositionally biased region" description="Polar residues" evidence="1">
    <location>
        <begin position="187"/>
        <end position="197"/>
    </location>
</feature>
<reference evidence="3" key="1">
    <citation type="submission" date="2020-01" db="EMBL/GenBank/DDBJ databases">
        <authorList>
            <consortium name="DOE Joint Genome Institute"/>
            <person name="Haridas S."/>
            <person name="Albert R."/>
            <person name="Binder M."/>
            <person name="Bloem J."/>
            <person name="Labutti K."/>
            <person name="Salamov A."/>
            <person name="Andreopoulos B."/>
            <person name="Baker S.E."/>
            <person name="Barry K."/>
            <person name="Bills G."/>
            <person name="Bluhm B.H."/>
            <person name="Cannon C."/>
            <person name="Castanera R."/>
            <person name="Culley D.E."/>
            <person name="Daum C."/>
            <person name="Ezra D."/>
            <person name="Gonzalez J.B."/>
            <person name="Henrissat B."/>
            <person name="Kuo A."/>
            <person name="Liang C."/>
            <person name="Lipzen A."/>
            <person name="Lutzoni F."/>
            <person name="Magnuson J."/>
            <person name="Mondo S."/>
            <person name="Nolan M."/>
            <person name="Ohm R."/>
            <person name="Pangilinan J."/>
            <person name="Park H.-J."/>
            <person name="Ramirez L."/>
            <person name="Alfaro M."/>
            <person name="Sun H."/>
            <person name="Tritt A."/>
            <person name="Yoshinaga Y."/>
            <person name="Zwiers L.-H."/>
            <person name="Turgeon B.G."/>
            <person name="Goodwin S.B."/>
            <person name="Spatafora J.W."/>
            <person name="Crous P.W."/>
            <person name="Grigoriev I.V."/>
        </authorList>
    </citation>
    <scope>NUCLEOTIDE SEQUENCE</scope>
    <source>
        <strain evidence="3">P77</strain>
    </source>
</reference>
<dbReference type="EMBL" id="ML975305">
    <property type="protein sequence ID" value="KAF1834266.1"/>
    <property type="molecule type" value="Genomic_DNA"/>
</dbReference>
<evidence type="ECO:0000313" key="3">
    <source>
        <dbReference type="EMBL" id="KAF1834266.1"/>
    </source>
</evidence>
<organism evidence="3 4">
    <name type="scientific">Decorospora gaudefroyi</name>
    <dbReference type="NCBI Taxonomy" id="184978"/>
    <lineage>
        <taxon>Eukaryota</taxon>
        <taxon>Fungi</taxon>
        <taxon>Dikarya</taxon>
        <taxon>Ascomycota</taxon>
        <taxon>Pezizomycotina</taxon>
        <taxon>Dothideomycetes</taxon>
        <taxon>Pleosporomycetidae</taxon>
        <taxon>Pleosporales</taxon>
        <taxon>Pleosporineae</taxon>
        <taxon>Pleosporaceae</taxon>
        <taxon>Decorospora</taxon>
    </lineage>
</organism>
<evidence type="ECO:0000256" key="1">
    <source>
        <dbReference type="SAM" id="MobiDB-lite"/>
    </source>
</evidence>
<keyword evidence="2" id="KW-0732">Signal</keyword>
<feature type="compositionally biased region" description="Low complexity" evidence="1">
    <location>
        <begin position="152"/>
        <end position="182"/>
    </location>
</feature>